<dbReference type="EMBL" id="JARYGZ010000002">
    <property type="protein sequence ID" value="MDH7639870.1"/>
    <property type="molecule type" value="Genomic_DNA"/>
</dbReference>
<dbReference type="SUPFAM" id="SSF111331">
    <property type="entry name" value="NAD kinase/diacylglycerol kinase-like"/>
    <property type="match status" value="1"/>
</dbReference>
<gene>
    <name evidence="2" type="ORF">QGN17_14135</name>
</gene>
<dbReference type="Gene3D" id="2.60.200.40">
    <property type="match status" value="1"/>
</dbReference>
<name>A0ABT6N3I2_9SPHN</name>
<feature type="domain" description="DAGKc" evidence="1">
    <location>
        <begin position="53"/>
        <end position="125"/>
    </location>
</feature>
<dbReference type="GO" id="GO:0016301">
    <property type="term" value="F:kinase activity"/>
    <property type="evidence" value="ECO:0007669"/>
    <property type="project" value="UniProtKB-KW"/>
</dbReference>
<dbReference type="InterPro" id="IPR001206">
    <property type="entry name" value="Diacylglycerol_kinase_cat_dom"/>
</dbReference>
<dbReference type="SMART" id="SM00046">
    <property type="entry name" value="DAGKc"/>
    <property type="match status" value="1"/>
</dbReference>
<dbReference type="InterPro" id="IPR016064">
    <property type="entry name" value="NAD/diacylglycerol_kinase_sf"/>
</dbReference>
<proteinExistence type="predicted"/>
<comment type="caution">
    <text evidence="2">The sequence shown here is derived from an EMBL/GenBank/DDBJ whole genome shotgun (WGS) entry which is preliminary data.</text>
</comment>
<evidence type="ECO:0000313" key="2">
    <source>
        <dbReference type="EMBL" id="MDH7639870.1"/>
    </source>
</evidence>
<dbReference type="InterPro" id="IPR045540">
    <property type="entry name" value="YegS/DAGK_C"/>
</dbReference>
<reference evidence="2" key="1">
    <citation type="submission" date="2023-04" db="EMBL/GenBank/DDBJ databases">
        <title>Sphingomonas sp. MAHUQ-71 isolated from rice field.</title>
        <authorList>
            <person name="Huq M.A."/>
        </authorList>
    </citation>
    <scope>NUCLEOTIDE SEQUENCE</scope>
    <source>
        <strain evidence="2">MAHUQ-71</strain>
    </source>
</reference>
<accession>A0ABT6N3I2</accession>
<organism evidence="2 3">
    <name type="scientific">Sphingomonas oryzagri</name>
    <dbReference type="NCBI Taxonomy" id="3042314"/>
    <lineage>
        <taxon>Bacteria</taxon>
        <taxon>Pseudomonadati</taxon>
        <taxon>Pseudomonadota</taxon>
        <taxon>Alphaproteobacteria</taxon>
        <taxon>Sphingomonadales</taxon>
        <taxon>Sphingomonadaceae</taxon>
        <taxon>Sphingomonas</taxon>
    </lineage>
</organism>
<evidence type="ECO:0000259" key="1">
    <source>
        <dbReference type="PROSITE" id="PS50146"/>
    </source>
</evidence>
<sequence>MAERLVEIVYNPASGGYRPSDIAALRAAFEARGARVRLSPTGHEPIVIDPAADLLCVAGGDGTVRHAALALHRAGRTLPIAIFPSGTVNLLSREIGKGHAPEALAARLLGEDRRPAFAVTLNDTLFLACASVGPEALAVAGVSAALKRRIGRFAYAAALLPHLGRWPRTPIRIDVAGRRVACEAFYVARGRYFAGRWIVSPDAALDRPEMRLVILKTARRRDMARFWMRLALHRPVADLPFVEEIACTAFTAEADRPLPVQADGDIAATLPARFALIPEPFRFA</sequence>
<keyword evidence="2" id="KW-0418">Kinase</keyword>
<protein>
    <submittedName>
        <fullName evidence="2">Diacylglycerol kinase family protein</fullName>
    </submittedName>
</protein>
<keyword evidence="3" id="KW-1185">Reference proteome</keyword>
<dbReference type="Pfam" id="PF00781">
    <property type="entry name" value="DAGK_cat"/>
    <property type="match status" value="1"/>
</dbReference>
<dbReference type="Pfam" id="PF19279">
    <property type="entry name" value="YegS_C"/>
    <property type="match status" value="1"/>
</dbReference>
<dbReference type="Gene3D" id="3.40.50.10330">
    <property type="entry name" value="Probable inorganic polyphosphate/atp-NAD kinase, domain 1"/>
    <property type="match status" value="1"/>
</dbReference>
<dbReference type="Proteomes" id="UP001160625">
    <property type="component" value="Unassembled WGS sequence"/>
</dbReference>
<dbReference type="PROSITE" id="PS50146">
    <property type="entry name" value="DAGK"/>
    <property type="match status" value="1"/>
</dbReference>
<dbReference type="RefSeq" id="WP_281045233.1">
    <property type="nucleotide sequence ID" value="NZ_JARYGZ010000002.1"/>
</dbReference>
<dbReference type="InterPro" id="IPR017438">
    <property type="entry name" value="ATP-NAD_kinase_N"/>
</dbReference>
<keyword evidence="2" id="KW-0808">Transferase</keyword>
<evidence type="ECO:0000313" key="3">
    <source>
        <dbReference type="Proteomes" id="UP001160625"/>
    </source>
</evidence>